<organism evidence="1 2">
    <name type="scientific">Pneumocystis wakefieldiae</name>
    <dbReference type="NCBI Taxonomy" id="38082"/>
    <lineage>
        <taxon>Eukaryota</taxon>
        <taxon>Fungi</taxon>
        <taxon>Dikarya</taxon>
        <taxon>Ascomycota</taxon>
        <taxon>Taphrinomycotina</taxon>
        <taxon>Pneumocystomycetes</taxon>
        <taxon>Pneumocystaceae</taxon>
        <taxon>Pneumocystis</taxon>
    </lineage>
</organism>
<dbReference type="AlphaFoldDB" id="A0A899FVR3"/>
<dbReference type="EMBL" id="CP054533">
    <property type="protein sequence ID" value="QSL64395.1"/>
    <property type="molecule type" value="Genomic_DNA"/>
</dbReference>
<dbReference type="GO" id="GO:0043161">
    <property type="term" value="P:proteasome-mediated ubiquitin-dependent protein catabolic process"/>
    <property type="evidence" value="ECO:0007669"/>
    <property type="project" value="TreeGrafter"/>
</dbReference>
<dbReference type="GO" id="GO:0005829">
    <property type="term" value="C:cytosol"/>
    <property type="evidence" value="ECO:0007669"/>
    <property type="project" value="TreeGrafter"/>
</dbReference>
<dbReference type="GO" id="GO:0031624">
    <property type="term" value="F:ubiquitin conjugating enzyme binding"/>
    <property type="evidence" value="ECO:0007669"/>
    <property type="project" value="TreeGrafter"/>
</dbReference>
<evidence type="ECO:0008006" key="3">
    <source>
        <dbReference type="Google" id="ProtNLM"/>
    </source>
</evidence>
<reference evidence="1" key="1">
    <citation type="submission" date="2020-06" db="EMBL/GenBank/DDBJ databases">
        <title>Genomes of multiple members of Pneumocystis genus reveal paths to human pathogen Pneumocystis jirovecii.</title>
        <authorList>
            <person name="Cisse O.H."/>
            <person name="Ma L."/>
            <person name="Dekker J."/>
            <person name="Khil P."/>
            <person name="Jo J."/>
            <person name="Brenchley J."/>
            <person name="Blair R."/>
            <person name="Pahar B."/>
            <person name="Chabe M."/>
            <person name="Van Rompay K.A."/>
            <person name="Keesler R."/>
            <person name="Sukura A."/>
            <person name="Hirsch V."/>
            <person name="Kutty G."/>
            <person name="Liu Y."/>
            <person name="Peng L."/>
            <person name="Chen J."/>
            <person name="Song J."/>
            <person name="Weissenbacher-Lang C."/>
            <person name="Xu J."/>
            <person name="Upham N.S."/>
            <person name="Stajich J.E."/>
            <person name="Cuomo C.A."/>
            <person name="Cushion M.T."/>
            <person name="Kovacs J.A."/>
        </authorList>
    </citation>
    <scope>NUCLEOTIDE SEQUENCE</scope>
    <source>
        <strain evidence="1">2A</strain>
    </source>
</reference>
<dbReference type="PANTHER" id="PTHR31531">
    <property type="entry name" value="E3 UBIQUITIN-PROTEIN LIGASE E3D FAMILY MEMBER"/>
    <property type="match status" value="1"/>
</dbReference>
<name>A0A899FVR3_9ASCO</name>
<evidence type="ECO:0000313" key="2">
    <source>
        <dbReference type="Proteomes" id="UP000663699"/>
    </source>
</evidence>
<dbReference type="GO" id="GO:0000151">
    <property type="term" value="C:ubiquitin ligase complex"/>
    <property type="evidence" value="ECO:0007669"/>
    <property type="project" value="TreeGrafter"/>
</dbReference>
<dbReference type="GO" id="GO:0006513">
    <property type="term" value="P:protein monoubiquitination"/>
    <property type="evidence" value="ECO:0007669"/>
    <property type="project" value="TreeGrafter"/>
</dbReference>
<dbReference type="GO" id="GO:0030332">
    <property type="term" value="F:cyclin binding"/>
    <property type="evidence" value="ECO:0007669"/>
    <property type="project" value="TreeGrafter"/>
</dbReference>
<dbReference type="GO" id="GO:0061630">
    <property type="term" value="F:ubiquitin protein ligase activity"/>
    <property type="evidence" value="ECO:0007669"/>
    <property type="project" value="TreeGrafter"/>
</dbReference>
<dbReference type="InterPro" id="IPR019193">
    <property type="entry name" value="UBQ-conj_enz_E2-bd_prot"/>
</dbReference>
<proteinExistence type="predicted"/>
<sequence length="359" mass="42092">MDIERFNKDLFFIAEALSHIRVINLVLEFSEKIYQPDSLKLFDTHSIHIKSNMISKTIFLPDETEKDVSIQVDQQLNTLSIRLPLSNFSIKDMKEISPWSAIYIDPNSDFCCGFCLCFLLNKDQIKHWRNLPSDNWANMMDYWVCCKEKYNAFENYGMVQKIKSLCDSGIVFVGLSYFLISEKKLQNIKVEGNKALCNFCQMNIGILIEDGIKLYKWKLIEKNMDKIISFDIDIFISAELLALIEIYPDHKFDICNEESGKCILKIWVFNSDLRITCGSFYTSDLNISNKTYNKFPGVRVMKVFYILIQNTNIKLNFNNVLLHSKMVERLLYSLKKSNSLIPKSMRQFDIWNIGYLKRY</sequence>
<dbReference type="GO" id="GO:0051865">
    <property type="term" value="P:protein autoubiquitination"/>
    <property type="evidence" value="ECO:0007669"/>
    <property type="project" value="TreeGrafter"/>
</dbReference>
<dbReference type="GO" id="GO:0000209">
    <property type="term" value="P:protein polyubiquitination"/>
    <property type="evidence" value="ECO:0007669"/>
    <property type="project" value="TreeGrafter"/>
</dbReference>
<accession>A0A899FVR3</accession>
<protein>
    <recommendedName>
        <fullName evidence="3">HECT-type E3 ubiquitin transferase E3D</fullName>
    </recommendedName>
</protein>
<dbReference type="Proteomes" id="UP000663699">
    <property type="component" value="Chromosome 2"/>
</dbReference>
<gene>
    <name evidence="1" type="ORF">MERGE_001696</name>
</gene>
<dbReference type="PANTHER" id="PTHR31531:SF2">
    <property type="entry name" value="E3 UBIQUITIN-PROTEIN LIGASE E3D"/>
    <property type="match status" value="1"/>
</dbReference>
<keyword evidence="2" id="KW-1185">Reference proteome</keyword>
<evidence type="ECO:0000313" key="1">
    <source>
        <dbReference type="EMBL" id="QSL64395.1"/>
    </source>
</evidence>
<dbReference type="OrthoDB" id="386949at2759"/>
<dbReference type="GO" id="GO:0005634">
    <property type="term" value="C:nucleus"/>
    <property type="evidence" value="ECO:0007669"/>
    <property type="project" value="TreeGrafter"/>
</dbReference>
<dbReference type="Pfam" id="PF09814">
    <property type="entry name" value="HECT_2"/>
    <property type="match status" value="1"/>
</dbReference>